<feature type="region of interest" description="Disordered" evidence="1">
    <location>
        <begin position="1"/>
        <end position="24"/>
    </location>
</feature>
<reference evidence="2" key="2">
    <citation type="submission" date="2014-07" db="EMBL/GenBank/DDBJ databases">
        <authorList>
            <person name="Hull J."/>
        </authorList>
    </citation>
    <scope>NUCLEOTIDE SEQUENCE</scope>
</reference>
<reference evidence="2" key="1">
    <citation type="journal article" date="2014" name="PLoS ONE">
        <title>Transcriptome-Based Identification of ABC Transporters in the Western Tarnished Plant Bug Lygus hesperus.</title>
        <authorList>
            <person name="Hull J.J."/>
            <person name="Chaney K."/>
            <person name="Geib S.M."/>
            <person name="Fabrick J.A."/>
            <person name="Brent C.S."/>
            <person name="Walsh D."/>
            <person name="Lavine L.C."/>
        </authorList>
    </citation>
    <scope>NUCLEOTIDE SEQUENCE</scope>
</reference>
<proteinExistence type="predicted"/>
<evidence type="ECO:0000313" key="2">
    <source>
        <dbReference type="EMBL" id="JAG15122.1"/>
    </source>
</evidence>
<feature type="non-terminal residue" evidence="2">
    <location>
        <position position="208"/>
    </location>
</feature>
<gene>
    <name evidence="2" type="primary">GIP_109</name>
    <name evidence="2" type="ORF">CM83_2981</name>
</gene>
<feature type="non-terminal residue" evidence="2">
    <location>
        <position position="1"/>
    </location>
</feature>
<dbReference type="EMBL" id="GBHO01028482">
    <property type="protein sequence ID" value="JAG15122.1"/>
    <property type="molecule type" value="Transcribed_RNA"/>
</dbReference>
<protein>
    <submittedName>
        <fullName evidence="2">Copia protein</fullName>
    </submittedName>
</protein>
<evidence type="ECO:0000256" key="1">
    <source>
        <dbReference type="SAM" id="MobiDB-lite"/>
    </source>
</evidence>
<accession>A0A0A9X348</accession>
<dbReference type="AlphaFoldDB" id="A0A0A9X348"/>
<organism evidence="2">
    <name type="scientific">Lygus hesperus</name>
    <name type="common">Western plant bug</name>
    <dbReference type="NCBI Taxonomy" id="30085"/>
    <lineage>
        <taxon>Eukaryota</taxon>
        <taxon>Metazoa</taxon>
        <taxon>Ecdysozoa</taxon>
        <taxon>Arthropoda</taxon>
        <taxon>Hexapoda</taxon>
        <taxon>Insecta</taxon>
        <taxon>Pterygota</taxon>
        <taxon>Neoptera</taxon>
        <taxon>Paraneoptera</taxon>
        <taxon>Hemiptera</taxon>
        <taxon>Heteroptera</taxon>
        <taxon>Panheteroptera</taxon>
        <taxon>Cimicomorpha</taxon>
        <taxon>Miridae</taxon>
        <taxon>Mirini</taxon>
        <taxon>Lygus</taxon>
    </lineage>
</organism>
<feature type="compositionally biased region" description="Polar residues" evidence="1">
    <location>
        <begin position="1"/>
        <end position="23"/>
    </location>
</feature>
<name>A0A0A9X348_LYGHE</name>
<sequence>CLVLNASQNQPCSSTEPSASGSKFDSVGGSDFSCCPQKFELAGGRNPLLVQPAVLSASLGGRSAEKQNEDDLIESDLKNHEKQQTKISKEPDLIDLKIAKFDKENLDKNYSSLLDSDILWHIRLNHASKQYLEAAKKFLPELKNVTVTKKIMNCEDCHQANTIRRPHTQTRHRAEKPFATLYSDLLGPISPSNFRTGDSYIVIFVCDY</sequence>